<comment type="caution">
    <text evidence="1">The sequence shown here is derived from an EMBL/GenBank/DDBJ whole genome shotgun (WGS) entry which is preliminary data.</text>
</comment>
<gene>
    <name evidence="1" type="ORF">PVAP13_8NG085200</name>
</gene>
<evidence type="ECO:0000313" key="2">
    <source>
        <dbReference type="Proteomes" id="UP000823388"/>
    </source>
</evidence>
<name>A0A8T0P636_PANVG</name>
<dbReference type="Gene3D" id="2.60.270.50">
    <property type="match status" value="1"/>
</dbReference>
<reference evidence="1" key="1">
    <citation type="submission" date="2020-05" db="EMBL/GenBank/DDBJ databases">
        <title>WGS assembly of Panicum virgatum.</title>
        <authorList>
            <person name="Lovell J.T."/>
            <person name="Jenkins J."/>
            <person name="Shu S."/>
            <person name="Juenger T.E."/>
            <person name="Schmutz J."/>
        </authorList>
    </citation>
    <scope>NUCLEOTIDE SEQUENCE</scope>
    <source>
        <strain evidence="1">AP13</strain>
    </source>
</reference>
<accession>A0A8T0P636</accession>
<sequence length="215" mass="24160">MNPFGLPITEETLKAMARYADRDITQVDCAREAMRLIHAEDKNLSALQHALDLKSSYGDGVSTMVLVYNATGNTVELVDEQKMDWSGYVYHEQPPTTFQNGQWVAFLHVHPKGQSIGCEAARVFRSQNVNGDVRDFMVAWSLPWSATPNSAYAEIREKDHFPPYWGYIKGLLEEAGRMSGDEDEYMESTASVGGYTTSEFVVVLKHKFAPLPDEN</sequence>
<protein>
    <submittedName>
        <fullName evidence="1">Uncharacterized protein</fullName>
    </submittedName>
</protein>
<dbReference type="InterPro" id="IPR049065">
    <property type="entry name" value="Nakanori"/>
</dbReference>
<dbReference type="EMBL" id="CM029052">
    <property type="protein sequence ID" value="KAG2556129.1"/>
    <property type="molecule type" value="Genomic_DNA"/>
</dbReference>
<organism evidence="1 2">
    <name type="scientific">Panicum virgatum</name>
    <name type="common">Blackwell switchgrass</name>
    <dbReference type="NCBI Taxonomy" id="38727"/>
    <lineage>
        <taxon>Eukaryota</taxon>
        <taxon>Viridiplantae</taxon>
        <taxon>Streptophyta</taxon>
        <taxon>Embryophyta</taxon>
        <taxon>Tracheophyta</taxon>
        <taxon>Spermatophyta</taxon>
        <taxon>Magnoliopsida</taxon>
        <taxon>Liliopsida</taxon>
        <taxon>Poales</taxon>
        <taxon>Poaceae</taxon>
        <taxon>PACMAD clade</taxon>
        <taxon>Panicoideae</taxon>
        <taxon>Panicodae</taxon>
        <taxon>Paniceae</taxon>
        <taxon>Panicinae</taxon>
        <taxon>Panicum</taxon>
        <taxon>Panicum sect. Hiantes</taxon>
    </lineage>
</organism>
<dbReference type="Proteomes" id="UP000823388">
    <property type="component" value="Chromosome 8N"/>
</dbReference>
<dbReference type="PANTHER" id="PTHR36482">
    <property type="entry name" value="OSJNBA0024J22.15 PROTEIN"/>
    <property type="match status" value="1"/>
</dbReference>
<proteinExistence type="predicted"/>
<keyword evidence="2" id="KW-1185">Reference proteome</keyword>
<dbReference type="PANTHER" id="PTHR36482:SF2">
    <property type="entry name" value="OS04G0308400 PROTEIN"/>
    <property type="match status" value="1"/>
</dbReference>
<dbReference type="AlphaFoldDB" id="A0A8T0P636"/>
<dbReference type="OrthoDB" id="1286119at2759"/>
<dbReference type="InterPro" id="IPR053085">
    <property type="entry name" value="Jasmonate-induced_protein"/>
</dbReference>
<dbReference type="Pfam" id="PF21230">
    <property type="entry name" value="Nakanori"/>
    <property type="match status" value="1"/>
</dbReference>
<evidence type="ECO:0000313" key="1">
    <source>
        <dbReference type="EMBL" id="KAG2556129.1"/>
    </source>
</evidence>